<keyword evidence="2" id="KW-0488">Methylation</keyword>
<evidence type="ECO:0000256" key="2">
    <source>
        <dbReference type="ARBA" id="ARBA00022481"/>
    </source>
</evidence>
<evidence type="ECO:0000256" key="6">
    <source>
        <dbReference type="SAM" id="Phobius"/>
    </source>
</evidence>
<dbReference type="InterPro" id="IPR000983">
    <property type="entry name" value="Bac_GSPG_pilin"/>
</dbReference>
<keyword evidence="4 6" id="KW-1133">Transmembrane helix</keyword>
<organism evidence="7 8">
    <name type="scientific">Tepidanaerobacter acetatoxydans (strain DSM 21804 / JCM 16047 / Re1)</name>
    <dbReference type="NCBI Taxonomy" id="1209989"/>
    <lineage>
        <taxon>Bacteria</taxon>
        <taxon>Bacillati</taxon>
        <taxon>Bacillota</taxon>
        <taxon>Clostridia</taxon>
        <taxon>Thermosediminibacterales</taxon>
        <taxon>Tepidanaerobacteraceae</taxon>
        <taxon>Tepidanaerobacter</taxon>
    </lineage>
</organism>
<dbReference type="InterPro" id="IPR012902">
    <property type="entry name" value="N_methyl_site"/>
</dbReference>
<dbReference type="GO" id="GO:0015628">
    <property type="term" value="P:protein secretion by the type II secretion system"/>
    <property type="evidence" value="ECO:0007669"/>
    <property type="project" value="InterPro"/>
</dbReference>
<comment type="subcellular location">
    <subcellularLocation>
        <location evidence="1">Membrane</location>
        <topology evidence="1">Single-pass membrane protein</topology>
    </subcellularLocation>
</comment>
<dbReference type="KEGG" id="tae:TepiRe1_2721"/>
<dbReference type="PRINTS" id="PR00813">
    <property type="entry name" value="BCTERIALGSPG"/>
</dbReference>
<sequence>MSIKWSLHNQVKDKRGFTLIELIIVIAVLGILATLTIPKVINIKSNAETAANEANEKIIRNALERYYADNMEYPNPDSGNKLPKEALKDYLNLEEKLIDEWEYTKTGEVYNLEKKQH</sequence>
<dbReference type="Proteomes" id="UP000010802">
    <property type="component" value="Chromosome"/>
</dbReference>
<proteinExistence type="predicted"/>
<dbReference type="GO" id="GO:0016020">
    <property type="term" value="C:membrane"/>
    <property type="evidence" value="ECO:0007669"/>
    <property type="project" value="UniProtKB-SubCell"/>
</dbReference>
<dbReference type="GO" id="GO:0015627">
    <property type="term" value="C:type II protein secretion system complex"/>
    <property type="evidence" value="ECO:0007669"/>
    <property type="project" value="InterPro"/>
</dbReference>
<keyword evidence="8" id="KW-1185">Reference proteome</keyword>
<evidence type="ECO:0000313" key="8">
    <source>
        <dbReference type="Proteomes" id="UP000010802"/>
    </source>
</evidence>
<evidence type="ECO:0000313" key="7">
    <source>
        <dbReference type="EMBL" id="CCP27592.1"/>
    </source>
</evidence>
<evidence type="ECO:0000256" key="4">
    <source>
        <dbReference type="ARBA" id="ARBA00022989"/>
    </source>
</evidence>
<dbReference type="PATRIC" id="fig|1209989.3.peg.3116"/>
<dbReference type="NCBIfam" id="TIGR02532">
    <property type="entry name" value="IV_pilin_GFxxxE"/>
    <property type="match status" value="1"/>
</dbReference>
<dbReference type="Gene3D" id="3.30.700.10">
    <property type="entry name" value="Glycoprotein, Type 4 Pilin"/>
    <property type="match status" value="1"/>
</dbReference>
<name>L0S6X7_TEPAE</name>
<dbReference type="SUPFAM" id="SSF54523">
    <property type="entry name" value="Pili subunits"/>
    <property type="match status" value="1"/>
</dbReference>
<dbReference type="HOGENOM" id="CLU_2083717_0_0_9"/>
<dbReference type="InterPro" id="IPR045584">
    <property type="entry name" value="Pilin-like"/>
</dbReference>
<evidence type="ECO:0000256" key="5">
    <source>
        <dbReference type="ARBA" id="ARBA00023136"/>
    </source>
</evidence>
<gene>
    <name evidence="7" type="ordered locus">TEPIRE1_2721</name>
</gene>
<dbReference type="PROSITE" id="PS00409">
    <property type="entry name" value="PROKAR_NTER_METHYL"/>
    <property type="match status" value="1"/>
</dbReference>
<protein>
    <submittedName>
        <fullName evidence="7">Prepilin-type N-terminal cleavage/methylation domain-containing protein</fullName>
    </submittedName>
</protein>
<evidence type="ECO:0000256" key="3">
    <source>
        <dbReference type="ARBA" id="ARBA00022692"/>
    </source>
</evidence>
<dbReference type="PANTHER" id="PTHR30093:SF44">
    <property type="entry name" value="TYPE II SECRETION SYSTEM CORE PROTEIN G"/>
    <property type="match status" value="1"/>
</dbReference>
<dbReference type="OrthoDB" id="2111989at2"/>
<dbReference type="Pfam" id="PF07963">
    <property type="entry name" value="N_methyl"/>
    <property type="match status" value="1"/>
</dbReference>
<accession>L0S6X7</accession>
<dbReference type="EMBL" id="HF563609">
    <property type="protein sequence ID" value="CCP27592.1"/>
    <property type="molecule type" value="Genomic_DNA"/>
</dbReference>
<dbReference type="AlphaFoldDB" id="L0S6X7"/>
<dbReference type="RefSeq" id="WP_015295963.1">
    <property type="nucleotide sequence ID" value="NC_015519.1"/>
</dbReference>
<reference evidence="8" key="1">
    <citation type="journal article" date="2013" name="Genome Announc.">
        <title>First genome sequence of a syntrophic acetate-oxidizing bacterium, Tepidanaerobacter acetatoxydans strain Re1.</title>
        <authorList>
            <person name="Manzoor S."/>
            <person name="Bongcam-Rudloff E."/>
            <person name="Schnurer A."/>
            <person name="Muller B."/>
        </authorList>
    </citation>
    <scope>NUCLEOTIDE SEQUENCE [LARGE SCALE GENOMIC DNA]</scope>
    <source>
        <strain evidence="8">Re1</strain>
    </source>
</reference>
<keyword evidence="5 6" id="KW-0472">Membrane</keyword>
<dbReference type="PANTHER" id="PTHR30093">
    <property type="entry name" value="GENERAL SECRETION PATHWAY PROTEIN G"/>
    <property type="match status" value="1"/>
</dbReference>
<evidence type="ECO:0000256" key="1">
    <source>
        <dbReference type="ARBA" id="ARBA00004167"/>
    </source>
</evidence>
<dbReference type="eggNOG" id="COG2165">
    <property type="taxonomic scope" value="Bacteria"/>
</dbReference>
<feature type="transmembrane region" description="Helical" evidence="6">
    <location>
        <begin position="16"/>
        <end position="37"/>
    </location>
</feature>
<keyword evidence="3 6" id="KW-0812">Transmembrane</keyword>